<reference evidence="4" key="1">
    <citation type="submission" date="2020-01" db="EMBL/GenBank/DDBJ databases">
        <title>Draft genome sequence of the Termite Coptotermes fromosanus.</title>
        <authorList>
            <person name="Itakura S."/>
            <person name="Yosikawa Y."/>
            <person name="Umezawa K."/>
        </authorList>
    </citation>
    <scope>NUCLEOTIDE SEQUENCE [LARGE SCALE GENOMIC DNA]</scope>
</reference>
<dbReference type="GO" id="GO:0016236">
    <property type="term" value="P:macroautophagy"/>
    <property type="evidence" value="ECO:0007669"/>
    <property type="project" value="TreeGrafter"/>
</dbReference>
<dbReference type="InterPro" id="IPR032350">
    <property type="entry name" value="Nbr1_FW"/>
</dbReference>
<feature type="compositionally biased region" description="Basic and acidic residues" evidence="1">
    <location>
        <begin position="218"/>
        <end position="238"/>
    </location>
</feature>
<dbReference type="Proteomes" id="UP000502823">
    <property type="component" value="Unassembled WGS sequence"/>
</dbReference>
<feature type="region of interest" description="Disordered" evidence="1">
    <location>
        <begin position="43"/>
        <end position="80"/>
    </location>
</feature>
<sequence>MKLWSLMAFVFQMYRDHKLLKKIEKLHKREKKLEKKLDSKLEKLENKTKRRMEKKIQSKSCSEQPSEKKKSSGAGKRMKDWPVGTYLMDAIPLNDGQKPAETHIRLGGRFTKAWEIMNSGTLPWTDKTELRLAWGSYGLEPKATVVKCPLLMPGEKGVIAVTFRAPEFPGRFESYWHFYHMGVRFGHWLDCAVIVDAKETEKQEVTNDGPVSSSLSFDWHESVHDKKGNEDEEMSEARVDHPVDLRKKYEPNQEASSTDVKSVVGMDNVCDKINEDRRTSIEGEKTEARQPNVEYESDSDDENISIISGTISLTSDSEEDENFVHIPMPTCFTCDFPVQKSAPAAVKECLEQSKNYNPEVQFDTEKNLHHTLSSNVGDAPCTLNSELGATGDGQKCDCEVEDISVPEMSKETSSHEEPVPCERSEHVMYSRSEVYAVDMAGHCMPVDSAWASHNNNHCNYALFGNSKIYDRSSKSSSLIDSDAPSSEGKRDDKHDQSSGKNSSFHAAAHSHTTAGPLNMSFSVREMVTDGQAFGTSFFGTSFNYSTSSSKNGTQNGFAPHKSAASSPNTSQASSPNRPEDFLGAAVHILPETLVNGAVSVASHAYTTARSVLNNLRFRPSEEYAAWNWNDSASNWSAQSHMSTTECLEILLEMGFTNKNLNVLLLQRYDNDIAKVVAELLT</sequence>
<feature type="compositionally biased region" description="Low complexity" evidence="1">
    <location>
        <begin position="475"/>
        <end position="486"/>
    </location>
</feature>
<dbReference type="CDD" id="cd14947">
    <property type="entry name" value="NBR1_like"/>
    <property type="match status" value="1"/>
</dbReference>
<dbReference type="InterPro" id="IPR009060">
    <property type="entry name" value="UBA-like_sf"/>
</dbReference>
<gene>
    <name evidence="3" type="ORF">Cfor_04715</name>
</gene>
<comment type="caution">
    <text evidence="3">The sequence shown here is derived from an EMBL/GenBank/DDBJ whole genome shotgun (WGS) entry which is preliminary data.</text>
</comment>
<dbReference type="CDD" id="cd14319">
    <property type="entry name" value="UBA_NBR1"/>
    <property type="match status" value="1"/>
</dbReference>
<evidence type="ECO:0000259" key="2">
    <source>
        <dbReference type="Pfam" id="PF16158"/>
    </source>
</evidence>
<proteinExistence type="predicted"/>
<dbReference type="Gene3D" id="1.10.8.10">
    <property type="entry name" value="DNA helicase RuvA subunit, C-terminal domain"/>
    <property type="match status" value="1"/>
</dbReference>
<feature type="compositionally biased region" description="Basic and acidic residues" evidence="1">
    <location>
        <begin position="278"/>
        <end position="288"/>
    </location>
</feature>
<name>A0A6L2PQ28_COPFO</name>
<dbReference type="GO" id="GO:0043130">
    <property type="term" value="F:ubiquitin binding"/>
    <property type="evidence" value="ECO:0007669"/>
    <property type="project" value="TreeGrafter"/>
</dbReference>
<feature type="compositionally biased region" description="Polar residues" evidence="1">
    <location>
        <begin position="563"/>
        <end position="576"/>
    </location>
</feature>
<accession>A0A6L2PQ28</accession>
<evidence type="ECO:0000256" key="1">
    <source>
        <dbReference type="SAM" id="MobiDB-lite"/>
    </source>
</evidence>
<feature type="region of interest" description="Disordered" evidence="1">
    <location>
        <begin position="202"/>
        <end position="238"/>
    </location>
</feature>
<dbReference type="Pfam" id="PF16158">
    <property type="entry name" value="N_BRCA1_IG"/>
    <property type="match status" value="1"/>
</dbReference>
<evidence type="ECO:0000313" key="4">
    <source>
        <dbReference type="Proteomes" id="UP000502823"/>
    </source>
</evidence>
<dbReference type="SUPFAM" id="SSF46934">
    <property type="entry name" value="UBA-like"/>
    <property type="match status" value="1"/>
</dbReference>
<dbReference type="PANTHER" id="PTHR20930:SF2">
    <property type="entry name" value="NEXT TO BRCA1 GENE 1 PROTEIN"/>
    <property type="match status" value="1"/>
</dbReference>
<evidence type="ECO:0000313" key="3">
    <source>
        <dbReference type="EMBL" id="GFG32585.1"/>
    </source>
</evidence>
<keyword evidence="4" id="KW-1185">Reference proteome</keyword>
<feature type="region of interest" description="Disordered" evidence="1">
    <location>
        <begin position="475"/>
        <end position="509"/>
    </location>
</feature>
<dbReference type="EMBL" id="BLKM01000378">
    <property type="protein sequence ID" value="GFG32585.1"/>
    <property type="molecule type" value="Genomic_DNA"/>
</dbReference>
<feature type="region of interest" description="Disordered" evidence="1">
    <location>
        <begin position="549"/>
        <end position="579"/>
    </location>
</feature>
<feature type="region of interest" description="Disordered" evidence="1">
    <location>
        <begin position="278"/>
        <end position="300"/>
    </location>
</feature>
<feature type="domain" description="Nbr1 FW" evidence="2">
    <location>
        <begin position="100"/>
        <end position="195"/>
    </location>
</feature>
<feature type="compositionally biased region" description="Basic and acidic residues" evidence="1">
    <location>
        <begin position="487"/>
        <end position="497"/>
    </location>
</feature>
<dbReference type="OrthoDB" id="661148at2759"/>
<dbReference type="GO" id="GO:0000407">
    <property type="term" value="C:phagophore assembly site"/>
    <property type="evidence" value="ECO:0007669"/>
    <property type="project" value="TreeGrafter"/>
</dbReference>
<dbReference type="Gene3D" id="2.60.40.10">
    <property type="entry name" value="Immunoglobulins"/>
    <property type="match status" value="1"/>
</dbReference>
<organism evidence="3 4">
    <name type="scientific">Coptotermes formosanus</name>
    <name type="common">Formosan subterranean termite</name>
    <dbReference type="NCBI Taxonomy" id="36987"/>
    <lineage>
        <taxon>Eukaryota</taxon>
        <taxon>Metazoa</taxon>
        <taxon>Ecdysozoa</taxon>
        <taxon>Arthropoda</taxon>
        <taxon>Hexapoda</taxon>
        <taxon>Insecta</taxon>
        <taxon>Pterygota</taxon>
        <taxon>Neoptera</taxon>
        <taxon>Polyneoptera</taxon>
        <taxon>Dictyoptera</taxon>
        <taxon>Blattodea</taxon>
        <taxon>Blattoidea</taxon>
        <taxon>Termitoidae</taxon>
        <taxon>Rhinotermitidae</taxon>
        <taxon>Coptotermes</taxon>
    </lineage>
</organism>
<dbReference type="InParanoid" id="A0A6L2PQ28"/>
<dbReference type="AlphaFoldDB" id="A0A6L2PQ28"/>
<dbReference type="InterPro" id="IPR013783">
    <property type="entry name" value="Ig-like_fold"/>
</dbReference>
<dbReference type="PANTHER" id="PTHR20930">
    <property type="entry name" value="OVARIAN CARCINOMA ANTIGEN CA125-RELATED"/>
    <property type="match status" value="1"/>
</dbReference>
<protein>
    <recommendedName>
        <fullName evidence="2">Nbr1 FW domain-containing protein</fullName>
    </recommendedName>
</protein>